<proteinExistence type="inferred from homology"/>
<dbReference type="AlphaFoldDB" id="A0A330M2S0"/>
<evidence type="ECO:0000256" key="9">
    <source>
        <dbReference type="ARBA" id="ARBA00022723"/>
    </source>
</evidence>
<evidence type="ECO:0000256" key="10">
    <source>
        <dbReference type="ARBA" id="ARBA00022914"/>
    </source>
</evidence>
<dbReference type="RefSeq" id="WP_112352138.1">
    <property type="nucleotide sequence ID" value="NZ_LS483452.1"/>
</dbReference>
<dbReference type="GO" id="GO:0015097">
    <property type="term" value="F:mercury ion transmembrane transporter activity"/>
    <property type="evidence" value="ECO:0007669"/>
    <property type="project" value="InterPro"/>
</dbReference>
<dbReference type="GO" id="GO:0005886">
    <property type="term" value="C:plasma membrane"/>
    <property type="evidence" value="ECO:0007669"/>
    <property type="project" value="UniProtKB-SubCell"/>
</dbReference>
<keyword evidence="6" id="KW-1003">Cell membrane</keyword>
<name>A0A330M2S0_9GAMM</name>
<dbReference type="KEGG" id="sbk:SHEWBE_1727"/>
<evidence type="ECO:0000256" key="5">
    <source>
        <dbReference type="ARBA" id="ARBA00022466"/>
    </source>
</evidence>
<dbReference type="InterPro" id="IPR003457">
    <property type="entry name" value="Transprt_MerT"/>
</dbReference>
<sequence length="129" mass="14070">MLNRDKLTTNASLLGGLGLALIGTTCCALPILLVALGMGSAAAAMVSALPWLVTVSQYKHFTFTLTAIILAYSFWRLARMTACEPGTQNTLKWQRRALWLSTAILILSMVTAYLLLPLSLWLDSELILN</sequence>
<keyword evidence="5" id="KW-0475">Mercuric resistance</keyword>
<dbReference type="Proteomes" id="UP000250123">
    <property type="component" value="Chromosome SHEWBE"/>
</dbReference>
<accession>A0A330M2S0</accession>
<evidence type="ECO:0000256" key="12">
    <source>
        <dbReference type="ARBA" id="ARBA00023136"/>
    </source>
</evidence>
<evidence type="ECO:0000256" key="2">
    <source>
        <dbReference type="ARBA" id="ARBA00008224"/>
    </source>
</evidence>
<comment type="function">
    <text evidence="14">Involved in mercury resistance. Probably transfers a mercuric ion from the periplasmic Hg(2+)-binding protein MerP to the cytoplasmic mercuric reductase MerA.</text>
</comment>
<dbReference type="EMBL" id="LS483452">
    <property type="protein sequence ID" value="SQH75693.1"/>
    <property type="molecule type" value="Genomic_DNA"/>
</dbReference>
<evidence type="ECO:0000256" key="1">
    <source>
        <dbReference type="ARBA" id="ARBA00004429"/>
    </source>
</evidence>
<feature type="transmembrane region" description="Helical" evidence="15">
    <location>
        <begin position="98"/>
        <end position="122"/>
    </location>
</feature>
<keyword evidence="4" id="KW-0813">Transport</keyword>
<feature type="transmembrane region" description="Helical" evidence="15">
    <location>
        <begin position="58"/>
        <end position="77"/>
    </location>
</feature>
<evidence type="ECO:0000256" key="15">
    <source>
        <dbReference type="SAM" id="Phobius"/>
    </source>
</evidence>
<keyword evidence="8 15" id="KW-0812">Transmembrane</keyword>
<comment type="similarity">
    <text evidence="2">Belongs to the MerT family.</text>
</comment>
<keyword evidence="9" id="KW-0479">Metal-binding</keyword>
<dbReference type="Pfam" id="PF02411">
    <property type="entry name" value="MerT"/>
    <property type="match status" value="1"/>
</dbReference>
<evidence type="ECO:0000256" key="11">
    <source>
        <dbReference type="ARBA" id="ARBA00022989"/>
    </source>
</evidence>
<evidence type="ECO:0000256" key="8">
    <source>
        <dbReference type="ARBA" id="ARBA00022692"/>
    </source>
</evidence>
<evidence type="ECO:0000256" key="14">
    <source>
        <dbReference type="ARBA" id="ARBA00045720"/>
    </source>
</evidence>
<evidence type="ECO:0000256" key="13">
    <source>
        <dbReference type="ARBA" id="ARBA00030934"/>
    </source>
</evidence>
<evidence type="ECO:0000256" key="3">
    <source>
        <dbReference type="ARBA" id="ARBA00017053"/>
    </source>
</evidence>
<keyword evidence="12 15" id="KW-0472">Membrane</keyword>
<evidence type="ECO:0000313" key="16">
    <source>
        <dbReference type="EMBL" id="SQH75693.1"/>
    </source>
</evidence>
<keyword evidence="7" id="KW-0997">Cell inner membrane</keyword>
<keyword evidence="10" id="KW-0476">Mercury</keyword>
<reference evidence="17" key="1">
    <citation type="submission" date="2018-06" db="EMBL/GenBank/DDBJ databases">
        <authorList>
            <person name="Cea G.-C."/>
            <person name="William W."/>
        </authorList>
    </citation>
    <scope>NUCLEOTIDE SEQUENCE [LARGE SCALE GENOMIC DNA]</scope>
    <source>
        <strain evidence="17">DB21MT-2</strain>
    </source>
</reference>
<evidence type="ECO:0000256" key="4">
    <source>
        <dbReference type="ARBA" id="ARBA00022448"/>
    </source>
</evidence>
<keyword evidence="11 15" id="KW-1133">Transmembrane helix</keyword>
<dbReference type="GO" id="GO:0046872">
    <property type="term" value="F:metal ion binding"/>
    <property type="evidence" value="ECO:0007669"/>
    <property type="project" value="UniProtKB-KW"/>
</dbReference>
<dbReference type="OrthoDB" id="6269721at2"/>
<evidence type="ECO:0000256" key="7">
    <source>
        <dbReference type="ARBA" id="ARBA00022519"/>
    </source>
</evidence>
<evidence type="ECO:0000313" key="17">
    <source>
        <dbReference type="Proteomes" id="UP000250123"/>
    </source>
</evidence>
<comment type="subcellular location">
    <subcellularLocation>
        <location evidence="1">Cell inner membrane</location>
        <topology evidence="1">Multi-pass membrane protein</topology>
    </subcellularLocation>
</comment>
<gene>
    <name evidence="16" type="ORF">SHEWBE_1727</name>
</gene>
<feature type="transmembrane region" description="Helical" evidence="15">
    <location>
        <begin position="12"/>
        <end position="38"/>
    </location>
</feature>
<evidence type="ECO:0000256" key="6">
    <source>
        <dbReference type="ARBA" id="ARBA00022475"/>
    </source>
</evidence>
<protein>
    <recommendedName>
        <fullName evidence="3">Mercuric transport protein MerT</fullName>
    </recommendedName>
    <alternativeName>
        <fullName evidence="13">Mercury ion transport protein</fullName>
    </alternativeName>
</protein>
<organism evidence="16 17">
    <name type="scientific">Shewanella benthica</name>
    <dbReference type="NCBI Taxonomy" id="43661"/>
    <lineage>
        <taxon>Bacteria</taxon>
        <taxon>Pseudomonadati</taxon>
        <taxon>Pseudomonadota</taxon>
        <taxon>Gammaproteobacteria</taxon>
        <taxon>Alteromonadales</taxon>
        <taxon>Shewanellaceae</taxon>
        <taxon>Shewanella</taxon>
    </lineage>
</organism>